<accession>A0A5B7D0R3</accession>
<dbReference type="AlphaFoldDB" id="A0A5B7D0R3"/>
<organism evidence="2 3">
    <name type="scientific">Portunus trituberculatus</name>
    <name type="common">Swimming crab</name>
    <name type="synonym">Neptunus trituberculatus</name>
    <dbReference type="NCBI Taxonomy" id="210409"/>
    <lineage>
        <taxon>Eukaryota</taxon>
        <taxon>Metazoa</taxon>
        <taxon>Ecdysozoa</taxon>
        <taxon>Arthropoda</taxon>
        <taxon>Crustacea</taxon>
        <taxon>Multicrustacea</taxon>
        <taxon>Malacostraca</taxon>
        <taxon>Eumalacostraca</taxon>
        <taxon>Eucarida</taxon>
        <taxon>Decapoda</taxon>
        <taxon>Pleocyemata</taxon>
        <taxon>Brachyura</taxon>
        <taxon>Eubrachyura</taxon>
        <taxon>Portunoidea</taxon>
        <taxon>Portunidae</taxon>
        <taxon>Portuninae</taxon>
        <taxon>Portunus</taxon>
    </lineage>
</organism>
<protein>
    <submittedName>
        <fullName evidence="2">Uncharacterized protein</fullName>
    </submittedName>
</protein>
<comment type="caution">
    <text evidence="2">The sequence shown here is derived from an EMBL/GenBank/DDBJ whole genome shotgun (WGS) entry which is preliminary data.</text>
</comment>
<evidence type="ECO:0000256" key="1">
    <source>
        <dbReference type="SAM" id="MobiDB-lite"/>
    </source>
</evidence>
<sequence length="59" mass="6378">MSGSTASNLGRPRLSPFSPLSPRALRSRKVRPLTSVATRGKIRVLSASSEATPITRRNM</sequence>
<name>A0A5B7D0R3_PORTR</name>
<feature type="region of interest" description="Disordered" evidence="1">
    <location>
        <begin position="1"/>
        <end position="32"/>
    </location>
</feature>
<feature type="compositionally biased region" description="Low complexity" evidence="1">
    <location>
        <begin position="9"/>
        <end position="24"/>
    </location>
</feature>
<dbReference type="Proteomes" id="UP000324222">
    <property type="component" value="Unassembled WGS sequence"/>
</dbReference>
<evidence type="ECO:0000313" key="2">
    <source>
        <dbReference type="EMBL" id="MPC14771.1"/>
    </source>
</evidence>
<keyword evidence="3" id="KW-1185">Reference proteome</keyword>
<dbReference type="EMBL" id="VSRR010000378">
    <property type="protein sequence ID" value="MPC14771.1"/>
    <property type="molecule type" value="Genomic_DNA"/>
</dbReference>
<reference evidence="2 3" key="1">
    <citation type="submission" date="2019-05" db="EMBL/GenBank/DDBJ databases">
        <title>Another draft genome of Portunus trituberculatus and its Hox gene families provides insights of decapod evolution.</title>
        <authorList>
            <person name="Jeong J.-H."/>
            <person name="Song I."/>
            <person name="Kim S."/>
            <person name="Choi T."/>
            <person name="Kim D."/>
            <person name="Ryu S."/>
            <person name="Kim W."/>
        </authorList>
    </citation>
    <scope>NUCLEOTIDE SEQUENCE [LARGE SCALE GENOMIC DNA]</scope>
    <source>
        <tissue evidence="2">Muscle</tissue>
    </source>
</reference>
<proteinExistence type="predicted"/>
<gene>
    <name evidence="2" type="ORF">E2C01_007546</name>
</gene>
<evidence type="ECO:0000313" key="3">
    <source>
        <dbReference type="Proteomes" id="UP000324222"/>
    </source>
</evidence>